<dbReference type="InterPro" id="IPR007136">
    <property type="entry name" value="DUF347"/>
</dbReference>
<name>A0A103ZU96_BURCE</name>
<gene>
    <name evidence="2" type="ORF">WS90_08155</name>
</gene>
<proteinExistence type="predicted"/>
<evidence type="ECO:0000313" key="3">
    <source>
        <dbReference type="Proteomes" id="UP000069001"/>
    </source>
</evidence>
<dbReference type="AlphaFoldDB" id="A0A103ZU96"/>
<reference evidence="2 3" key="1">
    <citation type="submission" date="2015-11" db="EMBL/GenBank/DDBJ databases">
        <title>Expanding the genomic diversity of Burkholderia species for the development of highly accurate diagnostics.</title>
        <authorList>
            <person name="Sahl J."/>
            <person name="Keim P."/>
            <person name="Wagner D."/>
        </authorList>
    </citation>
    <scope>NUCLEOTIDE SEQUENCE [LARGE SCALE GENOMIC DNA]</scope>
    <source>
        <strain evidence="2 3">MSMB1302</strain>
    </source>
</reference>
<protein>
    <submittedName>
        <fullName evidence="2">Uncharacterized protein</fullName>
    </submittedName>
</protein>
<keyword evidence="1" id="KW-0812">Transmembrane</keyword>
<evidence type="ECO:0000313" key="2">
    <source>
        <dbReference type="EMBL" id="KVK86232.1"/>
    </source>
</evidence>
<evidence type="ECO:0000256" key="1">
    <source>
        <dbReference type="SAM" id="Phobius"/>
    </source>
</evidence>
<organism evidence="2 3">
    <name type="scientific">Burkholderia cepacia</name>
    <name type="common">Pseudomonas cepacia</name>
    <dbReference type="NCBI Taxonomy" id="292"/>
    <lineage>
        <taxon>Bacteria</taxon>
        <taxon>Pseudomonadati</taxon>
        <taxon>Pseudomonadota</taxon>
        <taxon>Betaproteobacteria</taxon>
        <taxon>Burkholderiales</taxon>
        <taxon>Burkholderiaceae</taxon>
        <taxon>Burkholderia</taxon>
        <taxon>Burkholderia cepacia complex</taxon>
    </lineage>
</organism>
<comment type="caution">
    <text evidence="2">The sequence shown here is derived from an EMBL/GenBank/DDBJ whole genome shotgun (WGS) entry which is preliminary data.</text>
</comment>
<keyword evidence="1" id="KW-0472">Membrane</keyword>
<accession>A0A103ZU96</accession>
<sequence length="119" mass="12976">MRTHCYEEWVCWLTVVPVNIAGTQITDPLTDGLNVSLYASSATFAVALAAIFFVWRRVERMLSIDTSVTPRCERFDRAAIPCMFAPCTAAGDLATETIGLGFTFGTPCSGRLIATVFAM</sequence>
<dbReference type="EMBL" id="LOYH01000027">
    <property type="protein sequence ID" value="KVK86232.1"/>
    <property type="molecule type" value="Genomic_DNA"/>
</dbReference>
<dbReference type="Pfam" id="PF03988">
    <property type="entry name" value="DUF347"/>
    <property type="match status" value="1"/>
</dbReference>
<keyword evidence="1" id="KW-1133">Transmembrane helix</keyword>
<feature type="transmembrane region" description="Helical" evidence="1">
    <location>
        <begin position="35"/>
        <end position="55"/>
    </location>
</feature>
<dbReference type="Proteomes" id="UP000069001">
    <property type="component" value="Unassembled WGS sequence"/>
</dbReference>